<sequence>MLDKVKMPVSVNLTYNHKKNQAYPTLFKWEGELKKVQKVDLHHSYRVGRVLYHVFSVSSAGAFFRLVLNTENLAWEVDEISCD</sequence>
<organism evidence="1 2">
    <name type="scientific">candidate division WWE3 bacterium RIFCSPHIGHO2_01_FULL_43_9</name>
    <dbReference type="NCBI Taxonomy" id="1802618"/>
    <lineage>
        <taxon>Bacteria</taxon>
        <taxon>Katanobacteria</taxon>
    </lineage>
</organism>
<dbReference type="EMBL" id="MEVB01000025">
    <property type="protein sequence ID" value="OGC52100.1"/>
    <property type="molecule type" value="Genomic_DNA"/>
</dbReference>
<dbReference type="Proteomes" id="UP000176853">
    <property type="component" value="Unassembled WGS sequence"/>
</dbReference>
<gene>
    <name evidence="1" type="ORF">A2709_02005</name>
</gene>
<accession>A0A1F4V4W9</accession>
<comment type="caution">
    <text evidence="1">The sequence shown here is derived from an EMBL/GenBank/DDBJ whole genome shotgun (WGS) entry which is preliminary data.</text>
</comment>
<dbReference type="AlphaFoldDB" id="A0A1F4V4W9"/>
<proteinExistence type="predicted"/>
<name>A0A1F4V4W9_UNCKA</name>
<protein>
    <submittedName>
        <fullName evidence="1">Uncharacterized protein</fullName>
    </submittedName>
</protein>
<evidence type="ECO:0000313" key="2">
    <source>
        <dbReference type="Proteomes" id="UP000176853"/>
    </source>
</evidence>
<reference evidence="1 2" key="1">
    <citation type="journal article" date="2016" name="Nat. Commun.">
        <title>Thousands of microbial genomes shed light on interconnected biogeochemical processes in an aquifer system.</title>
        <authorList>
            <person name="Anantharaman K."/>
            <person name="Brown C.T."/>
            <person name="Hug L.A."/>
            <person name="Sharon I."/>
            <person name="Castelle C.J."/>
            <person name="Probst A.J."/>
            <person name="Thomas B.C."/>
            <person name="Singh A."/>
            <person name="Wilkins M.J."/>
            <person name="Karaoz U."/>
            <person name="Brodie E.L."/>
            <person name="Williams K.H."/>
            <person name="Hubbard S.S."/>
            <person name="Banfield J.F."/>
        </authorList>
    </citation>
    <scope>NUCLEOTIDE SEQUENCE [LARGE SCALE GENOMIC DNA]</scope>
</reference>
<evidence type="ECO:0000313" key="1">
    <source>
        <dbReference type="EMBL" id="OGC52100.1"/>
    </source>
</evidence>